<dbReference type="PANTHER" id="PTHR30143:SF0">
    <property type="entry name" value="2-KETO-4-PENTENOATE HYDRATASE"/>
    <property type="match status" value="1"/>
</dbReference>
<sequence length="267" mass="27576">MSGTGGVSMALGTALADFARALIDARCTGVAVPADHPATRGMTEADAYAVQARVAEALGPVGGFKVACKPGQPQIMAPILARDTHNSPARLACPAEEQIGIELEIGFRVLSELPPPDAPDRDARLAGCLALVPAIEIVRTRLSGTPSPLAKLADNQVNGALVVGPETRDWYGRDLSGASGHLRAGDTVLLEGRGEVPGGDAFANFKALEAMLGTRFGGLVPGQVVITGSLSGLSYIAPGCEIRGALDGWGKVALDLDREEARRSPRP</sequence>
<comment type="caution">
    <text evidence="1">The sequence shown here is derived from an EMBL/GenBank/DDBJ whole genome shotgun (WGS) entry which is preliminary data.</text>
</comment>
<dbReference type="Proteomes" id="UP001560019">
    <property type="component" value="Unassembled WGS sequence"/>
</dbReference>
<evidence type="ECO:0000313" key="1">
    <source>
        <dbReference type="EMBL" id="MEX5728746.1"/>
    </source>
</evidence>
<dbReference type="SUPFAM" id="SSF56529">
    <property type="entry name" value="FAH"/>
    <property type="match status" value="1"/>
</dbReference>
<name>A0ABV3XTS3_9RHOB</name>
<dbReference type="PANTHER" id="PTHR30143">
    <property type="entry name" value="ACID HYDRATASE"/>
    <property type="match status" value="1"/>
</dbReference>
<evidence type="ECO:0000313" key="2">
    <source>
        <dbReference type="Proteomes" id="UP001560019"/>
    </source>
</evidence>
<keyword evidence="2" id="KW-1185">Reference proteome</keyword>
<organism evidence="1 2">
    <name type="scientific">Rhodovulum iodosum</name>
    <dbReference type="NCBI Taxonomy" id="68291"/>
    <lineage>
        <taxon>Bacteria</taxon>
        <taxon>Pseudomonadati</taxon>
        <taxon>Pseudomonadota</taxon>
        <taxon>Alphaproteobacteria</taxon>
        <taxon>Rhodobacterales</taxon>
        <taxon>Paracoccaceae</taxon>
        <taxon>Rhodovulum</taxon>
    </lineage>
</organism>
<dbReference type="InterPro" id="IPR036663">
    <property type="entry name" value="Fumarylacetoacetase_C_sf"/>
</dbReference>
<accession>A0ABV3XTS3</accession>
<protein>
    <submittedName>
        <fullName evidence="1">2-keto-4-pentenoate hydratase</fullName>
    </submittedName>
</protein>
<reference evidence="1 2" key="1">
    <citation type="submission" date="2024-06" db="EMBL/GenBank/DDBJ databases">
        <title>Genome of Rhodovulum iodosum, a marine photoferrotroph.</title>
        <authorList>
            <person name="Bianchini G."/>
            <person name="Nikeleit V."/>
            <person name="Kappler A."/>
            <person name="Bryce C."/>
            <person name="Sanchez-Baracaldo P."/>
        </authorList>
    </citation>
    <scope>NUCLEOTIDE SEQUENCE [LARGE SCALE GENOMIC DNA]</scope>
    <source>
        <strain evidence="1 2">UT/N1</strain>
    </source>
</reference>
<dbReference type="InterPro" id="IPR050772">
    <property type="entry name" value="Hydratase-Decarb/MhpD_sf"/>
</dbReference>
<gene>
    <name evidence="1" type="ORF">Ga0609869_002099</name>
</gene>
<proteinExistence type="predicted"/>
<dbReference type="EMBL" id="JBEHHI010000002">
    <property type="protein sequence ID" value="MEX5728746.1"/>
    <property type="molecule type" value="Genomic_DNA"/>
</dbReference>
<dbReference type="RefSeq" id="WP_125406982.1">
    <property type="nucleotide sequence ID" value="NZ_JBEHHI010000002.1"/>
</dbReference>
<dbReference type="Gene3D" id="3.90.850.10">
    <property type="entry name" value="Fumarylacetoacetase-like, C-terminal domain"/>
    <property type="match status" value="1"/>
</dbReference>